<dbReference type="EMBL" id="UYIV01000001">
    <property type="protein sequence ID" value="VDH03505.1"/>
    <property type="molecule type" value="Genomic_DNA"/>
</dbReference>
<dbReference type="SUPFAM" id="SSF46689">
    <property type="entry name" value="Homeodomain-like"/>
    <property type="match status" value="1"/>
</dbReference>
<dbReference type="RefSeq" id="WP_125150938.1">
    <property type="nucleotide sequence ID" value="NZ_UYIV01000001.1"/>
</dbReference>
<dbReference type="InterPro" id="IPR009057">
    <property type="entry name" value="Homeodomain-like_sf"/>
</dbReference>
<sequence>MNLSDKQIHLLQAADDVISIKGYDTTTLRDIANNAGVNIALISYYFGSKEKMMRELLRYKCYMLRTHIAQFFSTIQNGLPTMQLRELIRQSIRHLFRILRLKNEVEKEFSIHISLHTSLVPFLELLTIYIDEVLKRGIAQGVFTFFQKAEDLTTMIVGAVFFAFDYKDFYQNYLIPTMRSEDYFTEAEKSITISISFSVFASLGTKDARH</sequence>
<evidence type="ECO:0000256" key="2">
    <source>
        <dbReference type="PROSITE-ProRule" id="PRU00335"/>
    </source>
</evidence>
<proteinExistence type="predicted"/>
<organism evidence="4 5">
    <name type="scientific">Bergeyella zoohelcum</name>
    <dbReference type="NCBI Taxonomy" id="1015"/>
    <lineage>
        <taxon>Bacteria</taxon>
        <taxon>Pseudomonadati</taxon>
        <taxon>Bacteroidota</taxon>
        <taxon>Flavobacteriia</taxon>
        <taxon>Flavobacteriales</taxon>
        <taxon>Weeksellaceae</taxon>
        <taxon>Bergeyella</taxon>
    </lineage>
</organism>
<feature type="DNA-binding region" description="H-T-H motif" evidence="2">
    <location>
        <begin position="27"/>
        <end position="46"/>
    </location>
</feature>
<dbReference type="InterPro" id="IPR001647">
    <property type="entry name" value="HTH_TetR"/>
</dbReference>
<reference evidence="4 5" key="1">
    <citation type="submission" date="2018-11" db="EMBL/GenBank/DDBJ databases">
        <authorList>
            <consortium name="Pathogen Informatics"/>
        </authorList>
    </citation>
    <scope>NUCLEOTIDE SEQUENCE [LARGE SCALE GENOMIC DNA]</scope>
    <source>
        <strain evidence="4 5">NCTC12929</strain>
    </source>
</reference>
<keyword evidence="1 2" id="KW-0238">DNA-binding</keyword>
<dbReference type="Gene3D" id="1.10.357.10">
    <property type="entry name" value="Tetracycline Repressor, domain 2"/>
    <property type="match status" value="1"/>
</dbReference>
<evidence type="ECO:0000259" key="3">
    <source>
        <dbReference type="PROSITE" id="PS50977"/>
    </source>
</evidence>
<dbReference type="AlphaFoldDB" id="A0A7Z8YQ71"/>
<comment type="caution">
    <text evidence="4">The sequence shown here is derived from an EMBL/GenBank/DDBJ whole genome shotgun (WGS) entry which is preliminary data.</text>
</comment>
<accession>A0A7Z8YQ71</accession>
<dbReference type="PANTHER" id="PTHR43479:SF11">
    <property type="entry name" value="ACREF_ENVCD OPERON REPRESSOR-RELATED"/>
    <property type="match status" value="1"/>
</dbReference>
<dbReference type="InterPro" id="IPR050624">
    <property type="entry name" value="HTH-type_Tx_Regulator"/>
</dbReference>
<dbReference type="PROSITE" id="PS50977">
    <property type="entry name" value="HTH_TETR_2"/>
    <property type="match status" value="1"/>
</dbReference>
<dbReference type="InterPro" id="IPR023772">
    <property type="entry name" value="DNA-bd_HTH_TetR-type_CS"/>
</dbReference>
<dbReference type="PRINTS" id="PR00455">
    <property type="entry name" value="HTHTETR"/>
</dbReference>
<dbReference type="Proteomes" id="UP000270205">
    <property type="component" value="Unassembled WGS sequence"/>
</dbReference>
<feature type="domain" description="HTH tetR-type" evidence="3">
    <location>
        <begin position="4"/>
        <end position="64"/>
    </location>
</feature>
<dbReference type="PROSITE" id="PS01081">
    <property type="entry name" value="HTH_TETR_1"/>
    <property type="match status" value="1"/>
</dbReference>
<protein>
    <submittedName>
        <fullName evidence="4">Putative DNA-binding transcriptional regulator</fullName>
    </submittedName>
</protein>
<evidence type="ECO:0000313" key="5">
    <source>
        <dbReference type="Proteomes" id="UP000270205"/>
    </source>
</evidence>
<evidence type="ECO:0000256" key="1">
    <source>
        <dbReference type="ARBA" id="ARBA00023125"/>
    </source>
</evidence>
<gene>
    <name evidence="4" type="ORF">NCTC12929_00891</name>
</gene>
<dbReference type="InterPro" id="IPR036271">
    <property type="entry name" value="Tet_transcr_reg_TetR-rel_C_sf"/>
</dbReference>
<dbReference type="GO" id="GO:0003677">
    <property type="term" value="F:DNA binding"/>
    <property type="evidence" value="ECO:0007669"/>
    <property type="project" value="UniProtKB-UniRule"/>
</dbReference>
<evidence type="ECO:0000313" key="4">
    <source>
        <dbReference type="EMBL" id="VDH03505.1"/>
    </source>
</evidence>
<dbReference type="PANTHER" id="PTHR43479">
    <property type="entry name" value="ACREF/ENVCD OPERON REPRESSOR-RELATED"/>
    <property type="match status" value="1"/>
</dbReference>
<dbReference type="SUPFAM" id="SSF48498">
    <property type="entry name" value="Tetracyclin repressor-like, C-terminal domain"/>
    <property type="match status" value="1"/>
</dbReference>
<name>A0A7Z8YQ71_9FLAO</name>
<dbReference type="Pfam" id="PF00440">
    <property type="entry name" value="TetR_N"/>
    <property type="match status" value="1"/>
</dbReference>